<name>A0ABT2EKZ8_9BACT</name>
<evidence type="ECO:0000256" key="1">
    <source>
        <dbReference type="SAM" id="MobiDB-lite"/>
    </source>
</evidence>
<feature type="compositionally biased region" description="Basic and acidic residues" evidence="1">
    <location>
        <begin position="7"/>
        <end position="34"/>
    </location>
</feature>
<dbReference type="Proteomes" id="UP001204798">
    <property type="component" value="Unassembled WGS sequence"/>
</dbReference>
<organism evidence="2 3">
    <name type="scientific">Candidatus Fervidibacter sacchari</name>
    <dbReference type="NCBI Taxonomy" id="1448929"/>
    <lineage>
        <taxon>Bacteria</taxon>
        <taxon>Candidatus Fervidibacterota</taxon>
        <taxon>Candidatus Fervidibacter</taxon>
    </lineage>
</organism>
<comment type="caution">
    <text evidence="2">The sequence shown here is derived from an EMBL/GenBank/DDBJ whole genome shotgun (WGS) entry which is preliminary data.</text>
</comment>
<protein>
    <submittedName>
        <fullName evidence="2">Uncharacterized protein</fullName>
    </submittedName>
</protein>
<accession>A0ABT2EKZ8</accession>
<reference evidence="2 3" key="1">
    <citation type="submission" date="2022-08" db="EMBL/GenBank/DDBJ databases">
        <title>Bacterial and archaeal communities from various locations to study Microbial Dark Matter (Phase II).</title>
        <authorList>
            <person name="Stepanauskas R."/>
        </authorList>
    </citation>
    <scope>NUCLEOTIDE SEQUENCE [LARGE SCALE GENOMIC DNA]</scope>
    <source>
        <strain evidence="2 3">PD1</strain>
    </source>
</reference>
<proteinExistence type="predicted"/>
<keyword evidence="3" id="KW-1185">Reference proteome</keyword>
<sequence length="41" mass="4577">MGGETTKPQDHETTGQKDCKTTRPLDKTKNESEWRIASGTL</sequence>
<dbReference type="RefSeq" id="WP_259094474.1">
    <property type="nucleotide sequence ID" value="NZ_JANUCP010000002.1"/>
</dbReference>
<gene>
    <name evidence="2" type="ORF">M2350_000940</name>
</gene>
<evidence type="ECO:0000313" key="2">
    <source>
        <dbReference type="EMBL" id="MCS3918540.1"/>
    </source>
</evidence>
<dbReference type="EMBL" id="JANUCP010000002">
    <property type="protein sequence ID" value="MCS3918540.1"/>
    <property type="molecule type" value="Genomic_DNA"/>
</dbReference>
<feature type="region of interest" description="Disordered" evidence="1">
    <location>
        <begin position="1"/>
        <end position="41"/>
    </location>
</feature>
<evidence type="ECO:0000313" key="3">
    <source>
        <dbReference type="Proteomes" id="UP001204798"/>
    </source>
</evidence>